<sequence>MESKILTNPYEIDRGMFSGAMNPFVGYQMNNKFSNTPYQFTADSNLFSSMGGNNGAGTFDHGFSQLHDNTNGFGLKYGGGSGYGHSAAGMQQTHYGPPILMAGGKAGKLKGAALSALTLLAFLFFLNLLQSCLKDQMEAMNPTVMVMSAGQRMNIARNENEARKRFDQNYENIRSEEQFTEYDDGDYDDYENVDDIGSKNHKRIREKQEKLHKSRAHGPLTSTIGTKLQNLQIVRSNM</sequence>
<reference evidence="2" key="1">
    <citation type="submission" date="2021-03" db="EMBL/GenBank/DDBJ databases">
        <title>Chromosome level genome of the anhydrobiotic midge Polypedilum vanderplanki.</title>
        <authorList>
            <person name="Yoshida Y."/>
            <person name="Kikawada T."/>
            <person name="Gusev O."/>
        </authorList>
    </citation>
    <scope>NUCLEOTIDE SEQUENCE</scope>
    <source>
        <strain evidence="2">NIAS01</strain>
        <tissue evidence="2">Whole body or cell culture</tissue>
    </source>
</reference>
<evidence type="ECO:0000256" key="1">
    <source>
        <dbReference type="SAM" id="Phobius"/>
    </source>
</evidence>
<dbReference type="EMBL" id="JADBJN010000003">
    <property type="protein sequence ID" value="KAG5669815.1"/>
    <property type="molecule type" value="Genomic_DNA"/>
</dbReference>
<evidence type="ECO:0000313" key="3">
    <source>
        <dbReference type="Proteomes" id="UP001107558"/>
    </source>
</evidence>
<dbReference type="OrthoDB" id="6783691at2759"/>
<dbReference type="AlphaFoldDB" id="A0A9J6BJQ7"/>
<comment type="caution">
    <text evidence="2">The sequence shown here is derived from an EMBL/GenBank/DDBJ whole genome shotgun (WGS) entry which is preliminary data.</text>
</comment>
<keyword evidence="3" id="KW-1185">Reference proteome</keyword>
<feature type="transmembrane region" description="Helical" evidence="1">
    <location>
        <begin position="111"/>
        <end position="129"/>
    </location>
</feature>
<evidence type="ECO:0000313" key="2">
    <source>
        <dbReference type="EMBL" id="KAG5669815.1"/>
    </source>
</evidence>
<dbReference type="Proteomes" id="UP001107558">
    <property type="component" value="Chromosome 3"/>
</dbReference>
<keyword evidence="1" id="KW-1133">Transmembrane helix</keyword>
<accession>A0A9J6BJQ7</accession>
<organism evidence="2 3">
    <name type="scientific">Polypedilum vanderplanki</name>
    <name type="common">Sleeping chironomid midge</name>
    <dbReference type="NCBI Taxonomy" id="319348"/>
    <lineage>
        <taxon>Eukaryota</taxon>
        <taxon>Metazoa</taxon>
        <taxon>Ecdysozoa</taxon>
        <taxon>Arthropoda</taxon>
        <taxon>Hexapoda</taxon>
        <taxon>Insecta</taxon>
        <taxon>Pterygota</taxon>
        <taxon>Neoptera</taxon>
        <taxon>Endopterygota</taxon>
        <taxon>Diptera</taxon>
        <taxon>Nematocera</taxon>
        <taxon>Chironomoidea</taxon>
        <taxon>Chironomidae</taxon>
        <taxon>Chironominae</taxon>
        <taxon>Polypedilum</taxon>
        <taxon>Polypedilum</taxon>
    </lineage>
</organism>
<proteinExistence type="predicted"/>
<name>A0A9J6BJQ7_POLVA</name>
<keyword evidence="1" id="KW-0472">Membrane</keyword>
<keyword evidence="1" id="KW-0812">Transmembrane</keyword>
<gene>
    <name evidence="2" type="ORF">PVAND_000108</name>
</gene>
<protein>
    <submittedName>
        <fullName evidence="2">Uncharacterized protein</fullName>
    </submittedName>
</protein>